<comment type="caution">
    <text evidence="3">The sequence shown here is derived from an EMBL/GenBank/DDBJ whole genome shotgun (WGS) entry which is preliminary data.</text>
</comment>
<dbReference type="Proteomes" id="UP000750711">
    <property type="component" value="Unassembled WGS sequence"/>
</dbReference>
<feature type="region of interest" description="Disordered" evidence="1">
    <location>
        <begin position="393"/>
        <end position="413"/>
    </location>
</feature>
<evidence type="ECO:0000313" key="3">
    <source>
        <dbReference type="EMBL" id="KAH0565496.1"/>
    </source>
</evidence>
<proteinExistence type="predicted"/>
<keyword evidence="2" id="KW-0472">Membrane</keyword>
<organism evidence="3 4">
    <name type="scientific">Trichoglossum hirsutum</name>
    <dbReference type="NCBI Taxonomy" id="265104"/>
    <lineage>
        <taxon>Eukaryota</taxon>
        <taxon>Fungi</taxon>
        <taxon>Dikarya</taxon>
        <taxon>Ascomycota</taxon>
        <taxon>Pezizomycotina</taxon>
        <taxon>Geoglossomycetes</taxon>
        <taxon>Geoglossales</taxon>
        <taxon>Geoglossaceae</taxon>
        <taxon>Trichoglossum</taxon>
    </lineage>
</organism>
<evidence type="ECO:0000313" key="4">
    <source>
        <dbReference type="Proteomes" id="UP000750711"/>
    </source>
</evidence>
<gene>
    <name evidence="3" type="ORF">GP486_001105</name>
</gene>
<evidence type="ECO:0000256" key="1">
    <source>
        <dbReference type="SAM" id="MobiDB-lite"/>
    </source>
</evidence>
<dbReference type="AlphaFoldDB" id="A0A9P8LHH0"/>
<name>A0A9P8LHH0_9PEZI</name>
<keyword evidence="2" id="KW-1133">Transmembrane helix</keyword>
<keyword evidence="2" id="KW-0812">Transmembrane</keyword>
<accession>A0A9P8LHH0</accession>
<dbReference type="EMBL" id="JAGHQM010000088">
    <property type="protein sequence ID" value="KAH0565496.1"/>
    <property type="molecule type" value="Genomic_DNA"/>
</dbReference>
<sequence>MAGQEPSSTPQQPLWDLLLSRAADGSSSYLLILRQQYDEECLRTKGESSIPVAVIGERIGHLSSALIQLENKDTPFQKELQFRALISALALAKYNDVHSFSAPFSDELYGNIANRFRELVLQPQPQTDVENVRKANSSYLIRFALEHVKLFGRAEPVIVSILPYIFQTLLGAAVLTSGQLNGVEQVCQGIEGLSRFWRDPQPRHQVLLGLQDLTRAAVAINFKAKYTKDDRLWAFSIKMAKRTLRELLNTLGNASGLEATPPLSVAQGYWEKLLAILNRGSPGLNKYFYFFGLLDCAAQLGRILDSDDLPSEMKLGMKKLFLESNVPQLRWKAIEILLSFTAERDKEYKWLGDQLSTLSLGIDYKTQLLKEIDVIRLCLIEEESLRANSGLKNAWRPQKSPRGNSRALDSMSTSPSSSLEYLVMSSTSPLPSGDWTEKFQTQDMLWSRRFEKAIQLPAEKHFGRPKKYTSAGLSSDCTHAFLLSTKSLFIYSLPDENDSIIGRIITKTFEAGPNGNNPVAPMEVVLSQRFLATIASEELMVYEYRSGDQLREISYNRFERSCLRGVALHEGVAFYDFMVLVGRQGRLEGRPKGHVELLGYRADDDDSTRRLDSIYTFDLAAGDSPKMLSFGLGGTAFVCATAVLNYVLVWRMTDELLSSRPDPYKVPRNLTEVSKTDGITSISLFTSPSGKSYVFYTTLSQQYTNGGERSFISPIFLPSESTQLDLIHSPEPLNHRLGLIAGTALSRISVIAVTERTGKIMLLPLSPHEGGGINTDTYRPCMPSKLDNSLCAERGPSMNCLRFNPAGTHLYAIDVRGKVIITKFAWPPLETS</sequence>
<protein>
    <submittedName>
        <fullName evidence="3">Uncharacterized protein</fullName>
    </submittedName>
</protein>
<reference evidence="3" key="1">
    <citation type="submission" date="2021-03" db="EMBL/GenBank/DDBJ databases">
        <title>Comparative genomics and phylogenomic investigation of the class Geoglossomycetes provide insights into ecological specialization and systematics.</title>
        <authorList>
            <person name="Melie T."/>
            <person name="Pirro S."/>
            <person name="Miller A.N."/>
            <person name="Quandt A."/>
        </authorList>
    </citation>
    <scope>NUCLEOTIDE SEQUENCE</scope>
    <source>
        <strain evidence="3">CAQ_001_2017</strain>
    </source>
</reference>
<feature type="transmembrane region" description="Helical" evidence="2">
    <location>
        <begin position="627"/>
        <end position="650"/>
    </location>
</feature>
<keyword evidence="4" id="KW-1185">Reference proteome</keyword>
<evidence type="ECO:0000256" key="2">
    <source>
        <dbReference type="SAM" id="Phobius"/>
    </source>
</evidence>